<gene>
    <name evidence="1" type="ORF">ADM90_19050</name>
</gene>
<comment type="caution">
    <text evidence="1">The sequence shown here is derived from an EMBL/GenBank/DDBJ whole genome shotgun (WGS) entry which is preliminary data.</text>
</comment>
<name>A0A0M9DJ53_9BACI</name>
<organism evidence="1 2">
    <name type="scientific">Lysinibacillus macroides</name>
    <dbReference type="NCBI Taxonomy" id="33935"/>
    <lineage>
        <taxon>Bacteria</taxon>
        <taxon>Bacillati</taxon>
        <taxon>Bacillota</taxon>
        <taxon>Bacilli</taxon>
        <taxon>Bacillales</taxon>
        <taxon>Bacillaceae</taxon>
        <taxon>Lysinibacillus</taxon>
    </lineage>
</organism>
<dbReference type="STRING" id="33935.ADM90_19050"/>
<proteinExistence type="predicted"/>
<accession>A0A0M9DJ53</accession>
<protein>
    <submittedName>
        <fullName evidence="1">Uncharacterized protein</fullName>
    </submittedName>
</protein>
<dbReference type="RefSeq" id="WP_053996482.1">
    <property type="nucleotide sequence ID" value="NZ_CP065643.1"/>
</dbReference>
<sequence length="96" mass="10943">MNAVEHKDVNEVITELENSIDNLKVYSADLGAVQIAVERIAAKMDQSLEEGFFDRCIMAKSAFEELQNDMRVVERALKGVNVDIQRTTKEMLQEIR</sequence>
<keyword evidence="2" id="KW-1185">Reference proteome</keyword>
<evidence type="ECO:0000313" key="2">
    <source>
        <dbReference type="Proteomes" id="UP000037977"/>
    </source>
</evidence>
<dbReference type="EMBL" id="LGCI01000010">
    <property type="protein sequence ID" value="KOY81242.1"/>
    <property type="molecule type" value="Genomic_DNA"/>
</dbReference>
<evidence type="ECO:0000313" key="1">
    <source>
        <dbReference type="EMBL" id="KOY81242.1"/>
    </source>
</evidence>
<dbReference type="AlphaFoldDB" id="A0A0M9DJ53"/>
<dbReference type="PATRIC" id="fig|33935.3.peg.2628"/>
<dbReference type="Proteomes" id="UP000037977">
    <property type="component" value="Unassembled WGS sequence"/>
</dbReference>
<reference evidence="1 2" key="1">
    <citation type="submission" date="2015-07" db="EMBL/GenBank/DDBJ databases">
        <title>Genome sequencing project for genomic taxonomy and phylogenomics of Bacillus-like bacteria.</title>
        <authorList>
            <person name="Liu B."/>
            <person name="Wang J."/>
            <person name="Zhu Y."/>
            <person name="Liu G."/>
            <person name="Chen Q."/>
            <person name="Chen Z."/>
            <person name="Che J."/>
            <person name="Ge C."/>
            <person name="Shi H."/>
            <person name="Pan Z."/>
            <person name="Liu X."/>
        </authorList>
    </citation>
    <scope>NUCLEOTIDE SEQUENCE [LARGE SCALE GENOMIC DNA]</scope>
    <source>
        <strain evidence="1 2">DSM 54</strain>
    </source>
</reference>